<feature type="domain" description="Solute-binding protein family 3/N-terminal" evidence="3">
    <location>
        <begin position="40"/>
        <end position="257"/>
    </location>
</feature>
<dbReference type="SUPFAM" id="SSF53850">
    <property type="entry name" value="Periplasmic binding protein-like II"/>
    <property type="match status" value="1"/>
</dbReference>
<protein>
    <submittedName>
        <fullName evidence="4">Amino acid ABC transporter substrate-binding protein, PAAT family</fullName>
    </submittedName>
</protein>
<evidence type="ECO:0000256" key="2">
    <source>
        <dbReference type="ARBA" id="ARBA00022729"/>
    </source>
</evidence>
<dbReference type="STRING" id="53406.SAMN05421553_0136"/>
<gene>
    <name evidence="4" type="ORF">SAMN05421553_0136</name>
</gene>
<dbReference type="PANTHER" id="PTHR35936:SF35">
    <property type="entry name" value="L-CYSTINE-BINDING PROTEIN TCYJ"/>
    <property type="match status" value="1"/>
</dbReference>
<dbReference type="Gene3D" id="3.40.190.10">
    <property type="entry name" value="Periplasmic binding protein-like II"/>
    <property type="match status" value="2"/>
</dbReference>
<proteinExistence type="inferred from homology"/>
<dbReference type="EMBL" id="FNSC01000001">
    <property type="protein sequence ID" value="SEB98786.1"/>
    <property type="molecule type" value="Genomic_DNA"/>
</dbReference>
<evidence type="ECO:0000259" key="3">
    <source>
        <dbReference type="Pfam" id="PF00497"/>
    </source>
</evidence>
<dbReference type="Pfam" id="PF00497">
    <property type="entry name" value="SBP_bac_3"/>
    <property type="match status" value="1"/>
</dbReference>
<dbReference type="InterPro" id="IPR001638">
    <property type="entry name" value="Solute-binding_3/MltF_N"/>
</dbReference>
<evidence type="ECO:0000313" key="5">
    <source>
        <dbReference type="Proteomes" id="UP000242849"/>
    </source>
</evidence>
<evidence type="ECO:0000313" key="4">
    <source>
        <dbReference type="EMBL" id="SEB98786.1"/>
    </source>
</evidence>
<comment type="similarity">
    <text evidence="1">Belongs to the bacterial solute-binding protein 3 family.</text>
</comment>
<dbReference type="RefSeq" id="WP_244161053.1">
    <property type="nucleotide sequence ID" value="NZ_FNSC01000001.1"/>
</dbReference>
<accession>A0A1H4NUA4</accession>
<evidence type="ECO:0000256" key="1">
    <source>
        <dbReference type="ARBA" id="ARBA00010333"/>
    </source>
</evidence>
<name>A0A1H4NUA4_PSEAG</name>
<dbReference type="Proteomes" id="UP000242849">
    <property type="component" value="Unassembled WGS sequence"/>
</dbReference>
<dbReference type="PANTHER" id="PTHR35936">
    <property type="entry name" value="MEMBRANE-BOUND LYTIC MUREIN TRANSGLYCOSYLASE F"/>
    <property type="match status" value="1"/>
</dbReference>
<reference evidence="5" key="1">
    <citation type="submission" date="2016-10" db="EMBL/GenBank/DDBJ databases">
        <authorList>
            <person name="Varghese N."/>
            <person name="Submissions S."/>
        </authorList>
    </citation>
    <scope>NUCLEOTIDE SEQUENCE [LARGE SCALE GENOMIC DNA]</scope>
    <source>
        <strain evidence="5">DSM 12111</strain>
    </source>
</reference>
<keyword evidence="5" id="KW-1185">Reference proteome</keyword>
<dbReference type="AlphaFoldDB" id="A0A1H4NUA4"/>
<keyword evidence="2" id="KW-0732">Signal</keyword>
<sequence>MQSQVIAGYAGHWFNSGIAMKWLWVCCLLSCSLNVSAQALRVGFGTHKPPYIFESEARGLEYDIVMTAAQRGGLEPVAYYAPMERLNLMLSKGQIDVIATTNERSGGSIFYSEPYIRYQNVAVALRSRNLDIQRISDLVSYSVNAFQRARFLLGSEYQAMAENNPRYREEAFQIARNRMLYSGRVDVVVNDMRILRYFNREVYTQVDVTQPLTLYPIFAATDYKLGCRQQAHCERFNQGLAAIRESGEYTLIERRYAMH</sequence>
<organism evidence="4 5">
    <name type="scientific">Pseudomonas anguilliseptica</name>
    <dbReference type="NCBI Taxonomy" id="53406"/>
    <lineage>
        <taxon>Bacteria</taxon>
        <taxon>Pseudomonadati</taxon>
        <taxon>Pseudomonadota</taxon>
        <taxon>Gammaproteobacteria</taxon>
        <taxon>Pseudomonadales</taxon>
        <taxon>Pseudomonadaceae</taxon>
        <taxon>Pseudomonas</taxon>
    </lineage>
</organism>